<dbReference type="PROSITE" id="PS50879">
    <property type="entry name" value="RNASE_H_1"/>
    <property type="match status" value="1"/>
</dbReference>
<keyword evidence="2" id="KW-0695">RNA-directed DNA polymerase</keyword>
<gene>
    <name evidence="2" type="ORF">Tco_0978315</name>
</gene>
<keyword evidence="2" id="KW-0808">Transferase</keyword>
<dbReference type="InterPro" id="IPR043502">
    <property type="entry name" value="DNA/RNA_pol_sf"/>
</dbReference>
<name>A0ABQ5EMK2_9ASTR</name>
<dbReference type="PANTHER" id="PTHR48475">
    <property type="entry name" value="RIBONUCLEASE H"/>
    <property type="match status" value="1"/>
</dbReference>
<dbReference type="Pfam" id="PF13456">
    <property type="entry name" value="RVT_3"/>
    <property type="match status" value="1"/>
</dbReference>
<comment type="caution">
    <text evidence="2">The sequence shown here is derived from an EMBL/GenBank/DDBJ whole genome shotgun (WGS) entry which is preliminary data.</text>
</comment>
<dbReference type="GO" id="GO:0003964">
    <property type="term" value="F:RNA-directed DNA polymerase activity"/>
    <property type="evidence" value="ECO:0007669"/>
    <property type="project" value="UniProtKB-KW"/>
</dbReference>
<dbReference type="Gene3D" id="3.10.10.10">
    <property type="entry name" value="HIV Type 1 Reverse Transcriptase, subunit A, domain 1"/>
    <property type="match status" value="1"/>
</dbReference>
<organism evidence="2 3">
    <name type="scientific">Tanacetum coccineum</name>
    <dbReference type="NCBI Taxonomy" id="301880"/>
    <lineage>
        <taxon>Eukaryota</taxon>
        <taxon>Viridiplantae</taxon>
        <taxon>Streptophyta</taxon>
        <taxon>Embryophyta</taxon>
        <taxon>Tracheophyta</taxon>
        <taxon>Spermatophyta</taxon>
        <taxon>Magnoliopsida</taxon>
        <taxon>eudicotyledons</taxon>
        <taxon>Gunneridae</taxon>
        <taxon>Pentapetalae</taxon>
        <taxon>asterids</taxon>
        <taxon>campanulids</taxon>
        <taxon>Asterales</taxon>
        <taxon>Asteraceae</taxon>
        <taxon>Asteroideae</taxon>
        <taxon>Anthemideae</taxon>
        <taxon>Anthemidinae</taxon>
        <taxon>Tanacetum</taxon>
    </lineage>
</organism>
<keyword evidence="2" id="KW-0548">Nucleotidyltransferase</keyword>
<evidence type="ECO:0000313" key="3">
    <source>
        <dbReference type="Proteomes" id="UP001151760"/>
    </source>
</evidence>
<dbReference type="Gene3D" id="3.30.420.10">
    <property type="entry name" value="Ribonuclease H-like superfamily/Ribonuclease H"/>
    <property type="match status" value="2"/>
</dbReference>
<dbReference type="SUPFAM" id="SSF56672">
    <property type="entry name" value="DNA/RNA polymerases"/>
    <property type="match status" value="1"/>
</dbReference>
<reference evidence="2" key="2">
    <citation type="submission" date="2022-01" db="EMBL/GenBank/DDBJ databases">
        <authorList>
            <person name="Yamashiro T."/>
            <person name="Shiraishi A."/>
            <person name="Satake H."/>
            <person name="Nakayama K."/>
        </authorList>
    </citation>
    <scope>NUCLEOTIDE SEQUENCE</scope>
</reference>
<keyword evidence="3" id="KW-1185">Reference proteome</keyword>
<evidence type="ECO:0000313" key="2">
    <source>
        <dbReference type="EMBL" id="GJT52158.1"/>
    </source>
</evidence>
<dbReference type="Proteomes" id="UP001151760">
    <property type="component" value="Unassembled WGS sequence"/>
</dbReference>
<dbReference type="CDD" id="cd09279">
    <property type="entry name" value="RNase_HI_like"/>
    <property type="match status" value="1"/>
</dbReference>
<dbReference type="Pfam" id="PF17919">
    <property type="entry name" value="RT_RNaseH_2"/>
    <property type="match status" value="1"/>
</dbReference>
<evidence type="ECO:0000259" key="1">
    <source>
        <dbReference type="PROSITE" id="PS50879"/>
    </source>
</evidence>
<sequence length="453" mass="51430">MIGSTLTEEGRNKLCNLLQRNLDIFAWKPADMTGVPRHIAEHRLNVREGCSPVRQKKRGQTADRNQAIQEEVRKLVEAGIMKEVHYHDWLSNPVMVKKHDDSWRMCVDFKDLNKACPKDGYPLPEIDWKTAKAEEAFKQMKQLIAELPMLTAPIEKEELIVYLAAAKETVSAVLMTEREAKQMPIYFVSRALRGPEINYTLMEKVLADFIVERPEEESSDTLMEVEEELPEPWILFTDGSSCTDSSGAALILTNPEGMEFTYALRFRFEATNNEAEYEALIVGLRIAEQMGVKNLQANVDSRLVANQVNGTYVAKEAGMIRYLEKVRTLTSSFKTFSIRQIPRSENKKADALSKIASTSFAHLKPNRSLGEGIKARLDARSKNWMEELPHVLWAHHTMIKSSNGDTPFSLTYRTEAVIQAETGMPTLRTLRTAKVDLVQNNEALEINLDLLEE</sequence>
<reference evidence="2" key="1">
    <citation type="journal article" date="2022" name="Int. J. Mol. Sci.">
        <title>Draft Genome of Tanacetum Coccineum: Genomic Comparison of Closely Related Tanacetum-Family Plants.</title>
        <authorList>
            <person name="Yamashiro T."/>
            <person name="Shiraishi A."/>
            <person name="Nakayama K."/>
            <person name="Satake H."/>
        </authorList>
    </citation>
    <scope>NUCLEOTIDE SEQUENCE</scope>
</reference>
<dbReference type="EMBL" id="BQNB010016469">
    <property type="protein sequence ID" value="GJT52158.1"/>
    <property type="molecule type" value="Genomic_DNA"/>
</dbReference>
<proteinExistence type="predicted"/>
<dbReference type="PANTHER" id="PTHR48475:SF2">
    <property type="entry name" value="RIBONUCLEASE H"/>
    <property type="match status" value="1"/>
</dbReference>
<feature type="domain" description="RNase H type-1" evidence="1">
    <location>
        <begin position="229"/>
        <end position="358"/>
    </location>
</feature>
<dbReference type="InterPro" id="IPR002156">
    <property type="entry name" value="RNaseH_domain"/>
</dbReference>
<accession>A0ABQ5EMK2</accession>
<dbReference type="InterPro" id="IPR012337">
    <property type="entry name" value="RNaseH-like_sf"/>
</dbReference>
<dbReference type="InterPro" id="IPR036397">
    <property type="entry name" value="RNaseH_sf"/>
</dbReference>
<dbReference type="InterPro" id="IPR041577">
    <property type="entry name" value="RT_RNaseH_2"/>
</dbReference>
<protein>
    <submittedName>
        <fullName evidence="2">Reverse transcriptase domain-containing protein</fullName>
    </submittedName>
</protein>
<dbReference type="SUPFAM" id="SSF53098">
    <property type="entry name" value="Ribonuclease H-like"/>
    <property type="match status" value="1"/>
</dbReference>